<reference evidence="4 5" key="1">
    <citation type="submission" date="2020-08" db="EMBL/GenBank/DDBJ databases">
        <title>Genomic Encyclopedia of Type Strains, Phase III (KMG-III): the genomes of soil and plant-associated and newly described type strains.</title>
        <authorList>
            <person name="Whitman W."/>
        </authorList>
    </citation>
    <scope>NUCLEOTIDE SEQUENCE [LARGE SCALE GENOMIC DNA]</scope>
    <source>
        <strain evidence="4 5">CECT 8075</strain>
    </source>
</reference>
<sequence>MKYPVIVLLCGFLSISISDVSGKEYSVSSPDGQATVKLGCSDSDLDYELSWNGQTLIEKSPLSILTRPRYKVLSVETKMIDECWKPVWGAFSQIRDHANELVLKLEISGVEVELKCRVYNDGIGFRFSAPSQPDLRDKRFELSVDYRAKCEFSAYWGEAGSRSPSGPIRSNAMGRSRAKMVALPFVMHLDSGQWVALLESDLYSAELFKTGRFLIKPNTSTIQSVARFTPRNDGFITPWKVVLFGNQAGDLLTNVVALNLAAPCKMQDASWIQPGKGLWDWRIHGYDNGSFEYGIDTRSYLRQIDFCVAHEIEYLTIDDYWFTSAKDGQLEVSPDVDIEAVIRYANDHGVRVMLYYDEHKGKFGDDRIFDHYAHLGAVGIKYGFRGNNVPFTRQAIRAAADAKLMVFFHDGPVPMVGVERTMPNMISREYGHGQQDARRVFTPKTFLKTAMINGLVGPLDLSNGNFGIESINAGERMKGPKEKNSYVTTVVSEVARCLIINSALVTLPDAPEEYDKKADLFDFLEQMPVTWDDTKVPNCQMGEFLTVARRSGDVWFVGSVNSESHAREISIQLDFLTEGISYEAKLYRDTEETDGITNPESYEVVTRTVESGQSLSINMALGGGHAMILTPIP</sequence>
<dbReference type="InterPro" id="IPR013785">
    <property type="entry name" value="Aldolase_TIM"/>
</dbReference>
<dbReference type="RefSeq" id="WP_184308127.1">
    <property type="nucleotide sequence ID" value="NZ_JACHXU010000024.1"/>
</dbReference>
<dbReference type="Proteomes" id="UP000536179">
    <property type="component" value="Unassembled WGS sequence"/>
</dbReference>
<evidence type="ECO:0000259" key="3">
    <source>
        <dbReference type="Pfam" id="PF14509"/>
    </source>
</evidence>
<dbReference type="PANTHER" id="PTHR35803">
    <property type="entry name" value="GLUCAN 1,4-ALPHA-GLUCOSIDASE SUSB-RELATED"/>
    <property type="match status" value="1"/>
</dbReference>
<keyword evidence="5" id="KW-1185">Reference proteome</keyword>
<dbReference type="InterPro" id="IPR017853">
    <property type="entry name" value="GH"/>
</dbReference>
<dbReference type="EMBL" id="JACHXU010000024">
    <property type="protein sequence ID" value="MBB3209480.1"/>
    <property type="molecule type" value="Genomic_DNA"/>
</dbReference>
<dbReference type="InterPro" id="IPR029486">
    <property type="entry name" value="GH97_N"/>
</dbReference>
<evidence type="ECO:0000259" key="2">
    <source>
        <dbReference type="Pfam" id="PF14508"/>
    </source>
</evidence>
<evidence type="ECO:0000313" key="5">
    <source>
        <dbReference type="Proteomes" id="UP000536179"/>
    </source>
</evidence>
<dbReference type="Gene3D" id="3.20.20.70">
    <property type="entry name" value="Aldolase class I"/>
    <property type="match status" value="1"/>
</dbReference>
<proteinExistence type="predicted"/>
<name>A0A7W5E3E1_9BACT</name>
<dbReference type="InterPro" id="IPR019563">
    <property type="entry name" value="GH97_catalytic"/>
</dbReference>
<dbReference type="AlphaFoldDB" id="A0A7W5E3E1"/>
<evidence type="ECO:0000313" key="4">
    <source>
        <dbReference type="EMBL" id="MBB3209480.1"/>
    </source>
</evidence>
<evidence type="ECO:0000259" key="1">
    <source>
        <dbReference type="Pfam" id="PF10566"/>
    </source>
</evidence>
<protein>
    <submittedName>
        <fullName evidence="4">Alpha-glucosidase</fullName>
        <ecNumber evidence="4">3.2.1.20</ecNumber>
    </submittedName>
</protein>
<dbReference type="Gene3D" id="2.70.98.10">
    <property type="match status" value="1"/>
</dbReference>
<keyword evidence="4" id="KW-0326">Glycosidase</keyword>
<dbReference type="Pfam" id="PF14509">
    <property type="entry name" value="GH97_C"/>
    <property type="match status" value="1"/>
</dbReference>
<dbReference type="InterPro" id="IPR029483">
    <property type="entry name" value="GH97_C"/>
</dbReference>
<accession>A0A7W5E3E1</accession>
<feature type="domain" description="Glycosyl-hydrolase 97 N-terminal" evidence="2">
    <location>
        <begin position="27"/>
        <end position="263"/>
    </location>
</feature>
<feature type="domain" description="Glycosyl-hydrolase 97 catalytic" evidence="1">
    <location>
        <begin position="288"/>
        <end position="429"/>
    </location>
</feature>
<dbReference type="EC" id="3.2.1.20" evidence="4"/>
<dbReference type="InterPro" id="IPR052720">
    <property type="entry name" value="Glycosyl_hydrolase_97"/>
</dbReference>
<dbReference type="Pfam" id="PF10566">
    <property type="entry name" value="Glyco_hydro_97"/>
    <property type="match status" value="1"/>
</dbReference>
<dbReference type="InterPro" id="IPR014718">
    <property type="entry name" value="GH-type_carb-bd"/>
</dbReference>
<organism evidence="4 5">
    <name type="scientific">Aporhodopirellula rubra</name>
    <dbReference type="NCBI Taxonomy" id="980271"/>
    <lineage>
        <taxon>Bacteria</taxon>
        <taxon>Pseudomonadati</taxon>
        <taxon>Planctomycetota</taxon>
        <taxon>Planctomycetia</taxon>
        <taxon>Pirellulales</taxon>
        <taxon>Pirellulaceae</taxon>
        <taxon>Aporhodopirellula</taxon>
    </lineage>
</organism>
<feature type="domain" description="Glycosyl-hydrolase 97 C-terminal oligomerisation" evidence="3">
    <location>
        <begin position="530"/>
        <end position="629"/>
    </location>
</feature>
<dbReference type="SUPFAM" id="SSF51445">
    <property type="entry name" value="(Trans)glycosidases"/>
    <property type="match status" value="1"/>
</dbReference>
<keyword evidence="4" id="KW-0378">Hydrolase</keyword>
<comment type="caution">
    <text evidence="4">The sequence shown here is derived from an EMBL/GenBank/DDBJ whole genome shotgun (WGS) entry which is preliminary data.</text>
</comment>
<gene>
    <name evidence="4" type="ORF">FHS27_005320</name>
</gene>
<dbReference type="GO" id="GO:0004558">
    <property type="term" value="F:alpha-1,4-glucosidase activity"/>
    <property type="evidence" value="ECO:0007669"/>
    <property type="project" value="UniProtKB-EC"/>
</dbReference>
<dbReference type="Pfam" id="PF14508">
    <property type="entry name" value="GH97_N"/>
    <property type="match status" value="1"/>
</dbReference>
<dbReference type="GO" id="GO:0030246">
    <property type="term" value="F:carbohydrate binding"/>
    <property type="evidence" value="ECO:0007669"/>
    <property type="project" value="InterPro"/>
</dbReference>